<dbReference type="InterPro" id="IPR008855">
    <property type="entry name" value="TRAP-delta"/>
</dbReference>
<keyword evidence="8 15" id="KW-0732">Signal</keyword>
<proteinExistence type="inferred from homology"/>
<reference evidence="16" key="1">
    <citation type="submission" date="2018-11" db="EMBL/GenBank/DDBJ databases">
        <title>Venom-gland transcriptomics and venom proteomics of the Florida green centipede (Hemiscolopendra marginata) reveal sex-based variation in a centipede venom.</title>
        <authorList>
            <person name="Nystrom G.S."/>
            <person name="Ward M.J."/>
            <person name="Ellsworth S.A."/>
            <person name="Rokyta D.R."/>
        </authorList>
    </citation>
    <scope>NUCLEOTIDE SEQUENCE</scope>
    <source>
        <tissue evidence="16">Venom gland</tissue>
    </source>
</reference>
<evidence type="ECO:0000256" key="6">
    <source>
        <dbReference type="ARBA" id="ARBA00022499"/>
    </source>
</evidence>
<comment type="similarity">
    <text evidence="3">Belongs to the TRAP-delta family.</text>
</comment>
<keyword evidence="7" id="KW-0812">Transmembrane</keyword>
<evidence type="ECO:0000256" key="12">
    <source>
        <dbReference type="ARBA" id="ARBA00023136"/>
    </source>
</evidence>
<evidence type="ECO:0000256" key="3">
    <source>
        <dbReference type="ARBA" id="ARBA00009294"/>
    </source>
</evidence>
<keyword evidence="10" id="KW-0832">Ubl conjugation</keyword>
<dbReference type="PANTHER" id="PTHR12731:SF1">
    <property type="entry name" value="TRANSLOCON-ASSOCIATED PROTEIN SUBUNIT DELTA"/>
    <property type="match status" value="1"/>
</dbReference>
<evidence type="ECO:0000256" key="9">
    <source>
        <dbReference type="ARBA" id="ARBA00022824"/>
    </source>
</evidence>
<dbReference type="PANTHER" id="PTHR12731">
    <property type="entry name" value="TRANSLOCON-ASSOCIATED PROTEIN, DELTA SUBUNIT"/>
    <property type="match status" value="1"/>
</dbReference>
<evidence type="ECO:0000313" key="16">
    <source>
        <dbReference type="EMBL" id="MUP40320.1"/>
    </source>
</evidence>
<dbReference type="EMBL" id="GHBY01000143">
    <property type="protein sequence ID" value="MUP40320.1"/>
    <property type="molecule type" value="Transcribed_RNA"/>
</dbReference>
<keyword evidence="11" id="KW-1133">Transmembrane helix</keyword>
<keyword evidence="13" id="KW-1015">Disulfide bond</keyword>
<evidence type="ECO:0000256" key="4">
    <source>
        <dbReference type="ARBA" id="ARBA00011819"/>
    </source>
</evidence>
<organism evidence="16">
    <name type="scientific">Hemiscolopendra marginata</name>
    <dbReference type="NCBI Taxonomy" id="943146"/>
    <lineage>
        <taxon>Eukaryota</taxon>
        <taxon>Metazoa</taxon>
        <taxon>Ecdysozoa</taxon>
        <taxon>Arthropoda</taxon>
        <taxon>Myriapoda</taxon>
        <taxon>Chilopoda</taxon>
        <taxon>Pleurostigmophora</taxon>
        <taxon>Scolopendromorpha</taxon>
        <taxon>Scolopendridae</taxon>
        <taxon>Hemiscolopendra</taxon>
    </lineage>
</organism>
<evidence type="ECO:0000256" key="2">
    <source>
        <dbReference type="ARBA" id="ARBA00004115"/>
    </source>
</evidence>
<sequence length="170" mass="18942">MANYVYVVFLSYFVILGNYALGDSCQNPQVVSDSYTTTDATVVVNIAFIAQFTVKCSNNVKNLNLYADVNGKIIPVTKSLEDNKYQVSWTEDPKKVFSGEHQVKIYDEEGFALLRKAQRNGEDTSNLKPSFSIGVNHHGTYTGPWVQSEFMAAATALVVWYLAYSAKSKL</sequence>
<evidence type="ECO:0000256" key="1">
    <source>
        <dbReference type="ARBA" id="ARBA00002838"/>
    </source>
</evidence>
<evidence type="ECO:0000256" key="15">
    <source>
        <dbReference type="SAM" id="SignalP"/>
    </source>
</evidence>
<dbReference type="Pfam" id="PF05404">
    <property type="entry name" value="TRAP-delta"/>
    <property type="match status" value="1"/>
</dbReference>
<evidence type="ECO:0000256" key="7">
    <source>
        <dbReference type="ARBA" id="ARBA00022692"/>
    </source>
</evidence>
<keyword evidence="6" id="KW-1017">Isopeptide bond</keyword>
<accession>A0A646QII4</accession>
<keyword evidence="9" id="KW-0256">Endoplasmic reticulum</keyword>
<feature type="signal peptide" evidence="15">
    <location>
        <begin position="1"/>
        <end position="22"/>
    </location>
</feature>
<dbReference type="AlphaFoldDB" id="A0A646QII4"/>
<evidence type="ECO:0000256" key="10">
    <source>
        <dbReference type="ARBA" id="ARBA00022843"/>
    </source>
</evidence>
<comment type="function">
    <text evidence="1">TRAP proteins are part of a complex whose function is to bind calcium to the ER membrane and thereby regulate the retention of ER resident proteins.</text>
</comment>
<evidence type="ECO:0000256" key="13">
    <source>
        <dbReference type="ARBA" id="ARBA00023157"/>
    </source>
</evidence>
<comment type="subcellular location">
    <subcellularLocation>
        <location evidence="2">Endoplasmic reticulum membrane</location>
        <topology evidence="2">Single-pass type I membrane protein</topology>
    </subcellularLocation>
</comment>
<evidence type="ECO:0000256" key="14">
    <source>
        <dbReference type="ARBA" id="ARBA00031791"/>
    </source>
</evidence>
<evidence type="ECO:0000256" key="11">
    <source>
        <dbReference type="ARBA" id="ARBA00022989"/>
    </source>
</evidence>
<dbReference type="GO" id="GO:0005789">
    <property type="term" value="C:endoplasmic reticulum membrane"/>
    <property type="evidence" value="ECO:0007669"/>
    <property type="project" value="UniProtKB-SubCell"/>
</dbReference>
<comment type="subunit">
    <text evidence="4">Heterotetramer of TRAP-alpha, TRAP-beta, TRAP-delta and TRAP-gamma.</text>
</comment>
<name>A0A646QII4_9MYRI</name>
<evidence type="ECO:0000256" key="5">
    <source>
        <dbReference type="ARBA" id="ARBA00014387"/>
    </source>
</evidence>
<feature type="chain" id="PRO_5024939899" description="Translocon-associated protein subunit delta" evidence="15">
    <location>
        <begin position="23"/>
        <end position="170"/>
    </location>
</feature>
<protein>
    <recommendedName>
        <fullName evidence="5">Translocon-associated protein subunit delta</fullName>
    </recommendedName>
    <alternativeName>
        <fullName evidence="14">Signal sequence receptor subunit delta</fullName>
    </alternativeName>
</protein>
<evidence type="ECO:0000256" key="8">
    <source>
        <dbReference type="ARBA" id="ARBA00022729"/>
    </source>
</evidence>
<keyword evidence="12" id="KW-0472">Membrane</keyword>